<evidence type="ECO:0000259" key="11">
    <source>
        <dbReference type="Pfam" id="PF02463"/>
    </source>
</evidence>
<dbReference type="Gene3D" id="1.20.1050.90">
    <property type="entry name" value="RecF/RecN/SMC, N-terminal domain"/>
    <property type="match status" value="1"/>
</dbReference>
<comment type="subcellular location">
    <subcellularLocation>
        <location evidence="1 9 10">Cytoplasm</location>
    </subcellularLocation>
</comment>
<dbReference type="EMBL" id="CDNC01000012">
    <property type="protein sequence ID" value="CEM61466.1"/>
    <property type="molecule type" value="Genomic_DNA"/>
</dbReference>
<evidence type="ECO:0000256" key="8">
    <source>
        <dbReference type="ARBA" id="ARBA00023125"/>
    </source>
</evidence>
<dbReference type="OrthoDB" id="9803889at2"/>
<name>A0A0B7GXX1_TREPH</name>
<protein>
    <recommendedName>
        <fullName evidence="3 9">DNA replication and repair protein RecF</fullName>
    </recommendedName>
</protein>
<dbReference type="InterPro" id="IPR001238">
    <property type="entry name" value="DNA-binding_RecF"/>
</dbReference>
<dbReference type="PROSITE" id="PS00617">
    <property type="entry name" value="RECF_1"/>
    <property type="match status" value="1"/>
</dbReference>
<evidence type="ECO:0000256" key="2">
    <source>
        <dbReference type="ARBA" id="ARBA00008016"/>
    </source>
</evidence>
<dbReference type="GO" id="GO:0009432">
    <property type="term" value="P:SOS response"/>
    <property type="evidence" value="ECO:0007669"/>
    <property type="project" value="UniProtKB-UniRule"/>
</dbReference>
<evidence type="ECO:0000256" key="4">
    <source>
        <dbReference type="ARBA" id="ARBA00022490"/>
    </source>
</evidence>
<dbReference type="InterPro" id="IPR027417">
    <property type="entry name" value="P-loop_NTPase"/>
</dbReference>
<keyword evidence="6 9" id="KW-0547">Nucleotide-binding</keyword>
<evidence type="ECO:0000256" key="3">
    <source>
        <dbReference type="ARBA" id="ARBA00020170"/>
    </source>
</evidence>
<comment type="similarity">
    <text evidence="2 9 10">Belongs to the RecF family.</text>
</comment>
<evidence type="ECO:0000256" key="6">
    <source>
        <dbReference type="ARBA" id="ARBA00022741"/>
    </source>
</evidence>
<evidence type="ECO:0000256" key="1">
    <source>
        <dbReference type="ARBA" id="ARBA00004496"/>
    </source>
</evidence>
<dbReference type="GO" id="GO:0005524">
    <property type="term" value="F:ATP binding"/>
    <property type="evidence" value="ECO:0007669"/>
    <property type="project" value="UniProtKB-UniRule"/>
</dbReference>
<accession>A0A0B7GXX1</accession>
<evidence type="ECO:0000256" key="5">
    <source>
        <dbReference type="ARBA" id="ARBA00022705"/>
    </source>
</evidence>
<dbReference type="InterPro" id="IPR003395">
    <property type="entry name" value="RecF/RecN/SMC_N"/>
</dbReference>
<evidence type="ECO:0000313" key="12">
    <source>
        <dbReference type="EMBL" id="CEM61466.1"/>
    </source>
</evidence>
<feature type="binding site" evidence="9">
    <location>
        <begin position="30"/>
        <end position="37"/>
    </location>
    <ligand>
        <name>ATP</name>
        <dbReference type="ChEBI" id="CHEBI:30616"/>
    </ligand>
</feature>
<keyword evidence="8 9" id="KW-0238">DNA-binding</keyword>
<keyword evidence="7 9" id="KW-0067">ATP-binding</keyword>
<dbReference type="PROSITE" id="PS00618">
    <property type="entry name" value="RECF_2"/>
    <property type="match status" value="1"/>
</dbReference>
<dbReference type="GO" id="GO:0003697">
    <property type="term" value="F:single-stranded DNA binding"/>
    <property type="evidence" value="ECO:0007669"/>
    <property type="project" value="UniProtKB-UniRule"/>
</dbReference>
<evidence type="ECO:0000256" key="10">
    <source>
        <dbReference type="RuleBase" id="RU000578"/>
    </source>
</evidence>
<dbReference type="GO" id="GO:0000731">
    <property type="term" value="P:DNA synthesis involved in DNA repair"/>
    <property type="evidence" value="ECO:0007669"/>
    <property type="project" value="TreeGrafter"/>
</dbReference>
<dbReference type="Gene3D" id="3.40.50.300">
    <property type="entry name" value="P-loop containing nucleotide triphosphate hydrolases"/>
    <property type="match status" value="1"/>
</dbReference>
<dbReference type="GO" id="GO:0005737">
    <property type="term" value="C:cytoplasm"/>
    <property type="evidence" value="ECO:0007669"/>
    <property type="project" value="UniProtKB-SubCell"/>
</dbReference>
<keyword evidence="13" id="KW-1185">Reference proteome</keyword>
<keyword evidence="9 10" id="KW-0234">DNA repair</keyword>
<organism evidence="12 13">
    <name type="scientific">Treponema phagedenis</name>
    <dbReference type="NCBI Taxonomy" id="162"/>
    <lineage>
        <taxon>Bacteria</taxon>
        <taxon>Pseudomonadati</taxon>
        <taxon>Spirochaetota</taxon>
        <taxon>Spirochaetia</taxon>
        <taxon>Spirochaetales</taxon>
        <taxon>Treponemataceae</taxon>
        <taxon>Treponema</taxon>
    </lineage>
</organism>
<dbReference type="SUPFAM" id="SSF52540">
    <property type="entry name" value="P-loop containing nucleoside triphosphate hydrolases"/>
    <property type="match status" value="1"/>
</dbReference>
<comment type="function">
    <text evidence="9 10">The RecF protein is involved in DNA metabolism; it is required for DNA replication and normal SOS inducibility. RecF binds preferentially to single-stranded, linear DNA. It also seems to bind ATP.</text>
</comment>
<evidence type="ECO:0000256" key="7">
    <source>
        <dbReference type="ARBA" id="ARBA00022840"/>
    </source>
</evidence>
<dbReference type="PANTHER" id="PTHR32182">
    <property type="entry name" value="DNA REPLICATION AND REPAIR PROTEIN RECF"/>
    <property type="match status" value="1"/>
</dbReference>
<keyword evidence="4 9" id="KW-0963">Cytoplasm</keyword>
<evidence type="ECO:0000256" key="9">
    <source>
        <dbReference type="HAMAP-Rule" id="MF_00365"/>
    </source>
</evidence>
<dbReference type="InterPro" id="IPR042174">
    <property type="entry name" value="RecF_2"/>
</dbReference>
<dbReference type="Pfam" id="PF02463">
    <property type="entry name" value="SMC_N"/>
    <property type="match status" value="1"/>
</dbReference>
<proteinExistence type="inferred from homology"/>
<dbReference type="InterPro" id="IPR018078">
    <property type="entry name" value="DNA-binding_RecF_CS"/>
</dbReference>
<keyword evidence="5 9" id="KW-0235">DNA replication</keyword>
<keyword evidence="9 10" id="KW-0742">SOS response</keyword>
<dbReference type="NCBIfam" id="TIGR00611">
    <property type="entry name" value="recf"/>
    <property type="match status" value="1"/>
</dbReference>
<reference evidence="13" key="1">
    <citation type="submission" date="2015-01" db="EMBL/GenBank/DDBJ databases">
        <authorList>
            <person name="Manzoor Shahid"/>
            <person name="Zubair Saima"/>
        </authorList>
    </citation>
    <scope>NUCLEOTIDE SEQUENCE [LARGE SCALE GENOMIC DNA]</scope>
    <source>
        <strain evidence="13">V1</strain>
    </source>
</reference>
<keyword evidence="9 10" id="KW-0227">DNA damage</keyword>
<dbReference type="PANTHER" id="PTHR32182:SF0">
    <property type="entry name" value="DNA REPLICATION AND REPAIR PROTEIN RECF"/>
    <property type="match status" value="1"/>
</dbReference>
<dbReference type="RefSeq" id="WP_044634528.1">
    <property type="nucleotide sequence ID" value="NZ_CDNC01000012.1"/>
</dbReference>
<dbReference type="GO" id="GO:0006260">
    <property type="term" value="P:DNA replication"/>
    <property type="evidence" value="ECO:0007669"/>
    <property type="project" value="UniProtKB-UniRule"/>
</dbReference>
<evidence type="ECO:0000313" key="13">
    <source>
        <dbReference type="Proteomes" id="UP000042527"/>
    </source>
</evidence>
<dbReference type="GO" id="GO:0006302">
    <property type="term" value="P:double-strand break repair"/>
    <property type="evidence" value="ECO:0007669"/>
    <property type="project" value="TreeGrafter"/>
</dbReference>
<gene>
    <name evidence="9 12" type="primary">recF</name>
    <name evidence="12" type="ORF">TPHV1_20003</name>
</gene>
<sequence>MPFLTISLVNFRNLSNKPIDLSALEVFLIGKNGQGKTNLLESLYIASYGNSFRTRTDSEIYTTGTNEYSIRAMYKAEKTDSISIISKNGKKQIEKNLKKIRSRKDLVNAIPCVLFFHNDLDFVVGSPERRRFFIDQSLSMYNPFYLDLLQKYTVLLKTKNKEIKEQKRVLLDSLDVQIASVGFEIISYRKKTIDEFNTIFSDIYEKVSGIDNVRIEYKPSWKHSSAEEVMAHLAARREKDILLGTCMSGPHRDKIHFVRNNELFISTASTGQLRLISLVLRTAQALFFTKITGKLPILLMDDVLLELDPDKRKSFTDLLPKYDQLFCTFLPGEPYKKYAKEKTLIYFVSNGEFHAE</sequence>
<dbReference type="HAMAP" id="MF_00365">
    <property type="entry name" value="RecF"/>
    <property type="match status" value="1"/>
</dbReference>
<dbReference type="Proteomes" id="UP000042527">
    <property type="component" value="Unassembled WGS sequence"/>
</dbReference>
<feature type="domain" description="RecF/RecN/SMC N-terminal" evidence="11">
    <location>
        <begin position="6"/>
        <end position="337"/>
    </location>
</feature>
<dbReference type="AlphaFoldDB" id="A0A0B7GXX1"/>